<keyword evidence="1" id="KW-0812">Transmembrane</keyword>
<dbReference type="GO" id="GO:0016020">
    <property type="term" value="C:membrane"/>
    <property type="evidence" value="ECO:0007669"/>
    <property type="project" value="InterPro"/>
</dbReference>
<feature type="transmembrane region" description="Helical" evidence="1">
    <location>
        <begin position="72"/>
        <end position="92"/>
    </location>
</feature>
<keyword evidence="1" id="KW-0472">Membrane</keyword>
<reference evidence="3" key="1">
    <citation type="journal article" date="2014" name="Front. Microbiol.">
        <title>High frequency of phylogenetically diverse reductive dehalogenase-homologous genes in deep subseafloor sedimentary metagenomes.</title>
        <authorList>
            <person name="Kawai M."/>
            <person name="Futagami T."/>
            <person name="Toyoda A."/>
            <person name="Takaki Y."/>
            <person name="Nishi S."/>
            <person name="Hori S."/>
            <person name="Arai W."/>
            <person name="Tsubouchi T."/>
            <person name="Morono Y."/>
            <person name="Uchiyama I."/>
            <person name="Ito T."/>
            <person name="Fujiyama A."/>
            <person name="Inagaki F."/>
            <person name="Takami H."/>
        </authorList>
    </citation>
    <scope>NUCLEOTIDE SEQUENCE</scope>
    <source>
        <strain evidence="3">Expedition CK06-06</strain>
    </source>
</reference>
<feature type="domain" description="EamA" evidence="2">
    <location>
        <begin position="5"/>
        <end position="97"/>
    </location>
</feature>
<protein>
    <recommendedName>
        <fullName evidence="2">EamA domain-containing protein</fullName>
    </recommendedName>
</protein>
<evidence type="ECO:0000256" key="1">
    <source>
        <dbReference type="SAM" id="Phobius"/>
    </source>
</evidence>
<dbReference type="InterPro" id="IPR000620">
    <property type="entry name" value="EamA_dom"/>
</dbReference>
<dbReference type="EMBL" id="BARS01047183">
    <property type="protein sequence ID" value="GAG37267.1"/>
    <property type="molecule type" value="Genomic_DNA"/>
</dbReference>
<feature type="transmembrane region" description="Helical" evidence="1">
    <location>
        <begin position="6"/>
        <end position="26"/>
    </location>
</feature>
<evidence type="ECO:0000259" key="2">
    <source>
        <dbReference type="Pfam" id="PF00892"/>
    </source>
</evidence>
<evidence type="ECO:0000313" key="3">
    <source>
        <dbReference type="EMBL" id="GAG37267.1"/>
    </source>
</evidence>
<organism evidence="3">
    <name type="scientific">marine sediment metagenome</name>
    <dbReference type="NCBI Taxonomy" id="412755"/>
    <lineage>
        <taxon>unclassified sequences</taxon>
        <taxon>metagenomes</taxon>
        <taxon>ecological metagenomes</taxon>
    </lineage>
</organism>
<sequence length="97" mass="10811">MVEIIGLAFAIYAVFTWSIASLVYKVGLEKTEPKASLFFRLCCVSLGTLIFSLIFGSYMFLGDLNNLELISYLIMCLVSGLSVTVGDLFYYISLKKI</sequence>
<comment type="caution">
    <text evidence="3">The sequence shown here is derived from an EMBL/GenBank/DDBJ whole genome shotgun (WGS) entry which is preliminary data.</text>
</comment>
<accession>X0XPK7</accession>
<gene>
    <name evidence="3" type="ORF">S01H1_70910</name>
</gene>
<name>X0XPK7_9ZZZZ</name>
<dbReference type="AlphaFoldDB" id="X0XPK7"/>
<dbReference type="Pfam" id="PF00892">
    <property type="entry name" value="EamA"/>
    <property type="match status" value="1"/>
</dbReference>
<feature type="non-terminal residue" evidence="3">
    <location>
        <position position="97"/>
    </location>
</feature>
<keyword evidence="1" id="KW-1133">Transmembrane helix</keyword>
<feature type="transmembrane region" description="Helical" evidence="1">
    <location>
        <begin position="38"/>
        <end position="60"/>
    </location>
</feature>
<proteinExistence type="predicted"/>